<dbReference type="Gene3D" id="2.60.40.1120">
    <property type="entry name" value="Carboxypeptidase-like, regulatory domain"/>
    <property type="match status" value="1"/>
</dbReference>
<protein>
    <recommendedName>
        <fullName evidence="3">TonB-dependent receptor plug domain-containing protein</fullName>
    </recommendedName>
</protein>
<evidence type="ECO:0000256" key="2">
    <source>
        <dbReference type="SAM" id="SignalP"/>
    </source>
</evidence>
<keyword evidence="1" id="KW-0472">Membrane</keyword>
<dbReference type="GO" id="GO:0009279">
    <property type="term" value="C:cell outer membrane"/>
    <property type="evidence" value="ECO:0007669"/>
    <property type="project" value="UniProtKB-SubCell"/>
</dbReference>
<dbReference type="SUPFAM" id="SSF49464">
    <property type="entry name" value="Carboxypeptidase regulatory domain-like"/>
    <property type="match status" value="1"/>
</dbReference>
<feature type="signal peptide" evidence="2">
    <location>
        <begin position="1"/>
        <end position="20"/>
    </location>
</feature>
<evidence type="ECO:0000313" key="4">
    <source>
        <dbReference type="EMBL" id="MBB6070645.1"/>
    </source>
</evidence>
<name>A0A841GY11_9BACT</name>
<dbReference type="Gene3D" id="2.170.130.10">
    <property type="entry name" value="TonB-dependent receptor, plug domain"/>
    <property type="match status" value="1"/>
</dbReference>
<sequence>MLRPLVLSIVLALVSLPAAAQSWVSGRLMDSRDGGPVARGSVVLLTDGGRFQREVQTDSLGVFWFDGVTPGRFRLRASRVGYNTAQSGYLNLSHNDTVVVDIRVSVTEVLLDPVTVVARSAPRSSAMLRGFYDRKERGMGRYLTRDHIQARNASVVSDLLLTIPGVRSGGWQPGGRQLFFSRAIRSGPGGCPVQFFVDNVHVNRTSGVAALGSSRLAARDTIGMSQGSDPFQPSIDEIVDPQAVEGIEVYPGLGSVPAEFSSPEARCGTVVIWTRRGYQD</sequence>
<keyword evidence="2" id="KW-0732">Signal</keyword>
<proteinExistence type="inferred from homology"/>
<feature type="chain" id="PRO_5032847521" description="TonB-dependent receptor plug domain-containing protein" evidence="2">
    <location>
        <begin position="21"/>
        <end position="280"/>
    </location>
</feature>
<evidence type="ECO:0000313" key="5">
    <source>
        <dbReference type="Proteomes" id="UP000582837"/>
    </source>
</evidence>
<dbReference type="AlphaFoldDB" id="A0A841GY11"/>
<keyword evidence="1" id="KW-1134">Transmembrane beta strand</keyword>
<keyword evidence="5" id="KW-1185">Reference proteome</keyword>
<dbReference type="InterPro" id="IPR012910">
    <property type="entry name" value="Plug_dom"/>
</dbReference>
<dbReference type="InterPro" id="IPR039426">
    <property type="entry name" value="TonB-dep_rcpt-like"/>
</dbReference>
<keyword evidence="1" id="KW-0998">Cell outer membrane</keyword>
<comment type="subcellular location">
    <subcellularLocation>
        <location evidence="1">Cell outer membrane</location>
        <topology evidence="1">Multi-pass membrane protein</topology>
    </subcellularLocation>
</comment>
<comment type="caution">
    <text evidence="4">The sequence shown here is derived from an EMBL/GenBank/DDBJ whole genome shotgun (WGS) entry which is preliminary data.</text>
</comment>
<dbReference type="InterPro" id="IPR008969">
    <property type="entry name" value="CarboxyPept-like_regulatory"/>
</dbReference>
<accession>A0A841GY11</accession>
<gene>
    <name evidence="4" type="ORF">HNQ61_002266</name>
</gene>
<evidence type="ECO:0000256" key="1">
    <source>
        <dbReference type="PROSITE-ProRule" id="PRU01360"/>
    </source>
</evidence>
<dbReference type="SUPFAM" id="SSF56935">
    <property type="entry name" value="Porins"/>
    <property type="match status" value="1"/>
</dbReference>
<evidence type="ECO:0000259" key="3">
    <source>
        <dbReference type="Pfam" id="PF07715"/>
    </source>
</evidence>
<dbReference type="EMBL" id="JACHIA010000005">
    <property type="protein sequence ID" value="MBB6070645.1"/>
    <property type="molecule type" value="Genomic_DNA"/>
</dbReference>
<dbReference type="Pfam" id="PF07715">
    <property type="entry name" value="Plug"/>
    <property type="match status" value="1"/>
</dbReference>
<feature type="domain" description="TonB-dependent receptor plug" evidence="3">
    <location>
        <begin position="143"/>
        <end position="256"/>
    </location>
</feature>
<keyword evidence="1" id="KW-0812">Transmembrane</keyword>
<dbReference type="Pfam" id="PF13620">
    <property type="entry name" value="CarboxypepD_reg"/>
    <property type="match status" value="1"/>
</dbReference>
<dbReference type="Proteomes" id="UP000582837">
    <property type="component" value="Unassembled WGS sequence"/>
</dbReference>
<dbReference type="PROSITE" id="PS52016">
    <property type="entry name" value="TONB_DEPENDENT_REC_3"/>
    <property type="match status" value="1"/>
</dbReference>
<dbReference type="RefSeq" id="WP_170034488.1">
    <property type="nucleotide sequence ID" value="NZ_JABDTL010000001.1"/>
</dbReference>
<dbReference type="InterPro" id="IPR037066">
    <property type="entry name" value="Plug_dom_sf"/>
</dbReference>
<organism evidence="4 5">
    <name type="scientific">Longimicrobium terrae</name>
    <dbReference type="NCBI Taxonomy" id="1639882"/>
    <lineage>
        <taxon>Bacteria</taxon>
        <taxon>Pseudomonadati</taxon>
        <taxon>Gemmatimonadota</taxon>
        <taxon>Longimicrobiia</taxon>
        <taxon>Longimicrobiales</taxon>
        <taxon>Longimicrobiaceae</taxon>
        <taxon>Longimicrobium</taxon>
    </lineage>
</organism>
<keyword evidence="1" id="KW-0813">Transport</keyword>
<comment type="similarity">
    <text evidence="1">Belongs to the TonB-dependent receptor family.</text>
</comment>
<reference evidence="4 5" key="1">
    <citation type="submission" date="2020-08" db="EMBL/GenBank/DDBJ databases">
        <title>Genomic Encyclopedia of Type Strains, Phase IV (KMG-IV): sequencing the most valuable type-strain genomes for metagenomic binning, comparative biology and taxonomic classification.</title>
        <authorList>
            <person name="Goeker M."/>
        </authorList>
    </citation>
    <scope>NUCLEOTIDE SEQUENCE [LARGE SCALE GENOMIC DNA]</scope>
    <source>
        <strain evidence="4 5">DSM 29007</strain>
    </source>
</reference>